<sequence length="87" mass="9907">MFCLCSPRRERAIQPLAFWLKPISIFGLFSVTEFINSSFVLALPLSLAPFRIMLADSLCPHRFSLTPFEDGLHCPASFIPSRCQDRM</sequence>
<proteinExistence type="predicted"/>
<evidence type="ECO:0000313" key="1">
    <source>
        <dbReference type="EMBL" id="CDH44475.1"/>
    </source>
</evidence>
<keyword evidence="2" id="KW-1185">Reference proteome</keyword>
<gene>
    <name evidence="1" type="ORF">BN874_1690003</name>
</gene>
<dbReference type="Proteomes" id="UP000019184">
    <property type="component" value="Unassembled WGS sequence"/>
</dbReference>
<accession>A0A7U7J3R8</accession>
<comment type="caution">
    <text evidence="1">The sequence shown here is derived from an EMBL/GenBank/DDBJ whole genome shotgun (WGS) entry which is preliminary data.</text>
</comment>
<dbReference type="AlphaFoldDB" id="A0A7U7J3R8"/>
<name>A0A7U7J3R8_9GAMM</name>
<organism evidence="1 2">
    <name type="scientific">Candidatus Contendobacter odensis Run_B_J11</name>
    <dbReference type="NCBI Taxonomy" id="1400861"/>
    <lineage>
        <taxon>Bacteria</taxon>
        <taxon>Pseudomonadati</taxon>
        <taxon>Pseudomonadota</taxon>
        <taxon>Gammaproteobacteria</taxon>
        <taxon>Candidatus Competibacteraceae</taxon>
        <taxon>Candidatus Contendibacter</taxon>
    </lineage>
</organism>
<dbReference type="EMBL" id="CBTK010000078">
    <property type="protein sequence ID" value="CDH44475.1"/>
    <property type="molecule type" value="Genomic_DNA"/>
</dbReference>
<reference evidence="1 2" key="1">
    <citation type="journal article" date="2014" name="ISME J.">
        <title>Candidatus Competibacter-lineage genomes retrieved from metagenomes reveal functional metabolic diversity.</title>
        <authorList>
            <person name="McIlroy S.J."/>
            <person name="Albertsen M."/>
            <person name="Andresen E.K."/>
            <person name="Saunders A.M."/>
            <person name="Kristiansen R."/>
            <person name="Stokholm-Bjerregaard M."/>
            <person name="Nielsen K.L."/>
            <person name="Nielsen P.H."/>
        </authorList>
    </citation>
    <scope>NUCLEOTIDE SEQUENCE [LARGE SCALE GENOMIC DNA]</scope>
    <source>
        <strain evidence="1 2">Run_B_J11</strain>
    </source>
</reference>
<protein>
    <submittedName>
        <fullName evidence="1">Uncharacterized protein</fullName>
    </submittedName>
</protein>
<evidence type="ECO:0000313" key="2">
    <source>
        <dbReference type="Proteomes" id="UP000019184"/>
    </source>
</evidence>